<protein>
    <submittedName>
        <fullName evidence="1">Uncharacterized protein</fullName>
    </submittedName>
</protein>
<proteinExistence type="predicted"/>
<dbReference type="AlphaFoldDB" id="A0A174VFA4"/>
<evidence type="ECO:0000313" key="1">
    <source>
        <dbReference type="EMBL" id="CUQ33494.1"/>
    </source>
</evidence>
<reference evidence="1 2" key="1">
    <citation type="submission" date="2015-09" db="EMBL/GenBank/DDBJ databases">
        <authorList>
            <consortium name="Pathogen Informatics"/>
        </authorList>
    </citation>
    <scope>NUCLEOTIDE SEQUENCE [LARGE SCALE GENOMIC DNA]</scope>
    <source>
        <strain evidence="1 2">2789STDY5834957</strain>
    </source>
</reference>
<sequence length="306" mass="35340">MKKNKIVIFVVCILILSLTLIWKYPVNDNQKQSKSFSVEMIVSDQSDLPITSYSINNNSIDILFDLIYSSDLETEGKLVLLKNFQPIPFSINGGSKKKEYEFSIFKTSEEMISKNNVISINSLDSNRNDMCILLFVKDSIYTYRFQIENTNAKNNINPEFTNTYNVTTDFGEKSQFFSSSNMLGLSEGVLSVLDNSSNNFYCAVDLEKILADTSAIDSYKNRKKELNRYAVVPILNNQIIGDVFYCESIESRFAFKISAKDFAPFDSIRFMIFPYPNEFNNNFLKTYKAFLWSDPYITYNLFQEEK</sequence>
<evidence type="ECO:0000313" key="2">
    <source>
        <dbReference type="Proteomes" id="UP000095762"/>
    </source>
</evidence>
<name>A0A174VFA4_9FIRM</name>
<organism evidence="1 2">
    <name type="scientific">Blautia obeum</name>
    <dbReference type="NCBI Taxonomy" id="40520"/>
    <lineage>
        <taxon>Bacteria</taxon>
        <taxon>Bacillati</taxon>
        <taxon>Bacillota</taxon>
        <taxon>Clostridia</taxon>
        <taxon>Lachnospirales</taxon>
        <taxon>Lachnospiraceae</taxon>
        <taxon>Blautia</taxon>
    </lineage>
</organism>
<dbReference type="Proteomes" id="UP000095762">
    <property type="component" value="Unassembled WGS sequence"/>
</dbReference>
<gene>
    <name evidence="1" type="ORF">ERS852569_03188</name>
</gene>
<dbReference type="EMBL" id="CZBP01000031">
    <property type="protein sequence ID" value="CUQ33494.1"/>
    <property type="molecule type" value="Genomic_DNA"/>
</dbReference>
<accession>A0A174VFA4</accession>